<keyword evidence="3" id="KW-1185">Reference proteome</keyword>
<proteinExistence type="predicted"/>
<dbReference type="Proteomes" id="UP000826462">
    <property type="component" value="Chromosome 2"/>
</dbReference>
<accession>A0ABX8UR31</accession>
<evidence type="ECO:0008006" key="4">
    <source>
        <dbReference type="Google" id="ProtNLM"/>
    </source>
</evidence>
<reference evidence="2 3" key="1">
    <citation type="submission" date="2021-07" db="EMBL/GenBank/DDBJ databases">
        <title>Paraburkholderia edwinii protects Aspergillus sp. from phenazines by acting as a toxin sponge.</title>
        <authorList>
            <person name="Dahlstrom K.M."/>
            <person name="Newman D.K."/>
        </authorList>
    </citation>
    <scope>NUCLEOTIDE SEQUENCE [LARGE SCALE GENOMIC DNA]</scope>
    <source>
        <strain evidence="2 3">Pe01</strain>
    </source>
</reference>
<feature type="compositionally biased region" description="Low complexity" evidence="1">
    <location>
        <begin position="277"/>
        <end position="293"/>
    </location>
</feature>
<dbReference type="EMBL" id="CP080096">
    <property type="protein sequence ID" value="QYD71473.1"/>
    <property type="molecule type" value="Genomic_DNA"/>
</dbReference>
<dbReference type="Pfam" id="PF10945">
    <property type="entry name" value="CBP_BcsR"/>
    <property type="match status" value="1"/>
</dbReference>
<sequence length="370" mass="37643">MSVSDDIGNLFQRFGGNPDRYQEVARDDDAKHAASRWPLLSAVDIAQPEQVPGAGRPAPAMSAVQALSTAPATRPVGGGVFDAGVQPAATEAATEAADEAKPVSNVRSAAAELSVANTPAAASAEDGNVTLDPLTSALPRSPLFARGHRHAMMPPPVDAARQAASRFSPPPQAAAAASDAEATARQPAQPTAGIAAVVAPASPATLRTSATAAATAAAATPTVFAAPAASTVSAADPRAANDATREAAREPHTGFFANRKQTFAPAPITGATETVRAPAQTEAQRTARTTAQPQPQPQPQSRPNPLPQSQPQPAPQASAQRSILSGLFAAQPAHETEPSPQPGTRDLTTVFARLAGAARRDDKNPGGERS</sequence>
<evidence type="ECO:0000256" key="1">
    <source>
        <dbReference type="SAM" id="MobiDB-lite"/>
    </source>
</evidence>
<protein>
    <recommendedName>
        <fullName evidence="4">Cellulose biosynthesis protein BcsR</fullName>
    </recommendedName>
</protein>
<feature type="region of interest" description="Disordered" evidence="1">
    <location>
        <begin position="228"/>
        <end position="370"/>
    </location>
</feature>
<feature type="compositionally biased region" description="Basic and acidic residues" evidence="1">
    <location>
        <begin position="243"/>
        <end position="252"/>
    </location>
</feature>
<dbReference type="InterPro" id="IPR024487">
    <property type="entry name" value="CBP_BcsR"/>
</dbReference>
<feature type="compositionally biased region" description="Basic and acidic residues" evidence="1">
    <location>
        <begin position="358"/>
        <end position="370"/>
    </location>
</feature>
<feature type="region of interest" description="Disordered" evidence="1">
    <location>
        <begin position="147"/>
        <end position="188"/>
    </location>
</feature>
<dbReference type="NCBIfam" id="NF040718">
    <property type="entry name" value="BcsP_of_Ic"/>
    <property type="match status" value="1"/>
</dbReference>
<name>A0ABX8UR31_9BURK</name>
<gene>
    <name evidence="2" type="ORF">KZJ38_31140</name>
</gene>
<evidence type="ECO:0000313" key="2">
    <source>
        <dbReference type="EMBL" id="QYD71473.1"/>
    </source>
</evidence>
<organism evidence="2 3">
    <name type="scientific">Paraburkholderia edwinii</name>
    <dbReference type="NCBI Taxonomy" id="2861782"/>
    <lineage>
        <taxon>Bacteria</taxon>
        <taxon>Pseudomonadati</taxon>
        <taxon>Pseudomonadota</taxon>
        <taxon>Betaproteobacteria</taxon>
        <taxon>Burkholderiales</taxon>
        <taxon>Burkholderiaceae</taxon>
        <taxon>Paraburkholderia</taxon>
    </lineage>
</organism>
<feature type="compositionally biased region" description="Pro residues" evidence="1">
    <location>
        <begin position="294"/>
        <end position="314"/>
    </location>
</feature>
<dbReference type="RefSeq" id="WP_219800902.1">
    <property type="nucleotide sequence ID" value="NZ_CP080096.1"/>
</dbReference>
<evidence type="ECO:0000313" key="3">
    <source>
        <dbReference type="Proteomes" id="UP000826462"/>
    </source>
</evidence>
<feature type="compositionally biased region" description="Low complexity" evidence="1">
    <location>
        <begin position="163"/>
        <end position="184"/>
    </location>
</feature>